<keyword evidence="3" id="KW-0808">Transferase</keyword>
<accession>A0A7Z0DJF3</accession>
<dbReference type="InterPro" id="IPR029062">
    <property type="entry name" value="Class_I_gatase-like"/>
</dbReference>
<protein>
    <submittedName>
        <fullName evidence="3">Type 1 glutamine amidotransferase</fullName>
    </submittedName>
</protein>
<dbReference type="PANTHER" id="PTHR40469">
    <property type="entry name" value="SECRETED GLYCOSYL HYDROLASE"/>
    <property type="match status" value="1"/>
</dbReference>
<evidence type="ECO:0000313" key="4">
    <source>
        <dbReference type="Proteomes" id="UP000564496"/>
    </source>
</evidence>
<feature type="chain" id="PRO_5039321122" evidence="1">
    <location>
        <begin position="25"/>
        <end position="273"/>
    </location>
</feature>
<feature type="signal peptide" evidence="1">
    <location>
        <begin position="1"/>
        <end position="24"/>
    </location>
</feature>
<dbReference type="RefSeq" id="WP_179656990.1">
    <property type="nucleotide sequence ID" value="NZ_JACBZR010000001.1"/>
</dbReference>
<dbReference type="PANTHER" id="PTHR40469:SF2">
    <property type="entry name" value="GALACTOSE-BINDING DOMAIN-LIKE SUPERFAMILY PROTEIN"/>
    <property type="match status" value="1"/>
</dbReference>
<dbReference type="InterPro" id="IPR029010">
    <property type="entry name" value="ThuA-like"/>
</dbReference>
<evidence type="ECO:0000256" key="1">
    <source>
        <dbReference type="SAM" id="SignalP"/>
    </source>
</evidence>
<evidence type="ECO:0000313" key="3">
    <source>
        <dbReference type="EMBL" id="NYI76336.1"/>
    </source>
</evidence>
<reference evidence="3 4" key="1">
    <citation type="submission" date="2020-07" db="EMBL/GenBank/DDBJ databases">
        <title>Sequencing the genomes of 1000 actinobacteria strains.</title>
        <authorList>
            <person name="Klenk H.-P."/>
        </authorList>
    </citation>
    <scope>NUCLEOTIDE SEQUENCE [LARGE SCALE GENOMIC DNA]</scope>
    <source>
        <strain evidence="3 4">DSM 26487</strain>
    </source>
</reference>
<feature type="domain" description="ThuA-like" evidence="2">
    <location>
        <begin position="49"/>
        <end position="259"/>
    </location>
</feature>
<organism evidence="3 4">
    <name type="scientific">Nocardioides panzhihuensis</name>
    <dbReference type="NCBI Taxonomy" id="860243"/>
    <lineage>
        <taxon>Bacteria</taxon>
        <taxon>Bacillati</taxon>
        <taxon>Actinomycetota</taxon>
        <taxon>Actinomycetes</taxon>
        <taxon>Propionibacteriales</taxon>
        <taxon>Nocardioidaceae</taxon>
        <taxon>Nocardioides</taxon>
    </lineage>
</organism>
<dbReference type="SUPFAM" id="SSF52317">
    <property type="entry name" value="Class I glutamine amidotransferase-like"/>
    <property type="match status" value="1"/>
</dbReference>
<dbReference type="GO" id="GO:0016740">
    <property type="term" value="F:transferase activity"/>
    <property type="evidence" value="ECO:0007669"/>
    <property type="project" value="UniProtKB-KW"/>
</dbReference>
<keyword evidence="4" id="KW-1185">Reference proteome</keyword>
<keyword evidence="1" id="KW-0732">Signal</keyword>
<dbReference type="Pfam" id="PF06283">
    <property type="entry name" value="ThuA"/>
    <property type="match status" value="1"/>
</dbReference>
<dbReference type="AlphaFoldDB" id="A0A7Z0DJF3"/>
<dbReference type="EMBL" id="JACBZR010000001">
    <property type="protein sequence ID" value="NYI76336.1"/>
    <property type="molecule type" value="Genomic_DNA"/>
</dbReference>
<gene>
    <name evidence="3" type="ORF">BJ988_000984</name>
</gene>
<dbReference type="Proteomes" id="UP000564496">
    <property type="component" value="Unassembled WGS sequence"/>
</dbReference>
<evidence type="ECO:0000259" key="2">
    <source>
        <dbReference type="Pfam" id="PF06283"/>
    </source>
</evidence>
<comment type="caution">
    <text evidence="3">The sequence shown here is derived from an EMBL/GenBank/DDBJ whole genome shotgun (WGS) entry which is preliminary data.</text>
</comment>
<name>A0A7Z0DJF3_9ACTN</name>
<keyword evidence="3" id="KW-0315">Glutamine amidotransferase</keyword>
<dbReference type="Gene3D" id="3.40.50.880">
    <property type="match status" value="1"/>
</dbReference>
<sequence>MKHGSRRFRALISGVGLVAVAAFAPGLSPTPAASADRYEASEEVGTYDVLVFSKTAGFRHGSIPNGIAAIERLGAENGFTVTATEDAAVFNDTDLAAYEAVLWLSTTGDVLDAGQQGAFERYIQDGGGYVGVHAASDTEYGWPWYGGLVGAYFAGHPAQQTATVKVHAHNTAATAELPKRWTRWDEWYSFRDRPADSIRVLADLDERSYDPGRHAMGDPHAIAWCHEYDGGRAFYTGMGHTSESFTEPEFLSHVLGGIQMVAGVARFRCEGDR</sequence>
<proteinExistence type="predicted"/>